<name>A4JB27_BURVG</name>
<keyword evidence="1" id="KW-0812">Transmembrane</keyword>
<accession>A4JB27</accession>
<dbReference type="EMBL" id="CP000614">
    <property type="protein sequence ID" value="ABO53480.1"/>
    <property type="molecule type" value="Genomic_DNA"/>
</dbReference>
<evidence type="ECO:0000313" key="3">
    <source>
        <dbReference type="Proteomes" id="UP000002287"/>
    </source>
</evidence>
<dbReference type="HOGENOM" id="CLU_109266_0_0_4"/>
<dbReference type="KEGG" id="bvi:Bcep1808_0468"/>
<gene>
    <name evidence="2" type="ordered locus">Bcep1808_0468</name>
</gene>
<protein>
    <recommendedName>
        <fullName evidence="4">DUF3592 domain-containing protein</fullName>
    </recommendedName>
</protein>
<feature type="transmembrane region" description="Helical" evidence="1">
    <location>
        <begin position="176"/>
        <end position="197"/>
    </location>
</feature>
<reference evidence="3" key="1">
    <citation type="submission" date="2007-03" db="EMBL/GenBank/DDBJ databases">
        <title>Complete sequence of chromosome 1 of Burkholderia vietnamiensis G4.</title>
        <authorList>
            <consortium name="US DOE Joint Genome Institute"/>
            <person name="Copeland A."/>
            <person name="Lucas S."/>
            <person name="Lapidus A."/>
            <person name="Barry K."/>
            <person name="Detter J.C."/>
            <person name="Glavina del Rio T."/>
            <person name="Hammon N."/>
            <person name="Israni S."/>
            <person name="Dalin E."/>
            <person name="Tice H."/>
            <person name="Pitluck S."/>
            <person name="Chain P."/>
            <person name="Malfatti S."/>
            <person name="Shin M."/>
            <person name="Vergez L."/>
            <person name="Schmutz J."/>
            <person name="Larimer F."/>
            <person name="Land M."/>
            <person name="Hauser L."/>
            <person name="Kyrpides N."/>
            <person name="Tiedje J."/>
            <person name="Richardson P."/>
        </authorList>
    </citation>
    <scope>NUCLEOTIDE SEQUENCE [LARGE SCALE GENOMIC DNA]</scope>
    <source>
        <strain evidence="3">G4 / LMG 22486</strain>
    </source>
</reference>
<keyword evidence="1" id="KW-1133">Transmembrane helix</keyword>
<evidence type="ECO:0000256" key="1">
    <source>
        <dbReference type="SAM" id="Phobius"/>
    </source>
</evidence>
<dbReference type="Proteomes" id="UP000002287">
    <property type="component" value="Chromosome 1"/>
</dbReference>
<proteinExistence type="predicted"/>
<evidence type="ECO:0000313" key="2">
    <source>
        <dbReference type="EMBL" id="ABO53480.1"/>
    </source>
</evidence>
<keyword evidence="1" id="KW-0472">Membrane</keyword>
<organism evidence="2 3">
    <name type="scientific">Burkholderia vietnamiensis (strain G4 / LMG 22486)</name>
    <name type="common">Burkholderia cepacia (strain R1808)</name>
    <dbReference type="NCBI Taxonomy" id="269482"/>
    <lineage>
        <taxon>Bacteria</taxon>
        <taxon>Pseudomonadati</taxon>
        <taxon>Pseudomonadota</taxon>
        <taxon>Betaproteobacteria</taxon>
        <taxon>Burkholderiales</taxon>
        <taxon>Burkholderiaceae</taxon>
        <taxon>Burkholderia</taxon>
        <taxon>Burkholderia cepacia complex</taxon>
    </lineage>
</organism>
<evidence type="ECO:0008006" key="4">
    <source>
        <dbReference type="Google" id="ProtNLM"/>
    </source>
</evidence>
<feature type="transmembrane region" description="Helical" evidence="1">
    <location>
        <begin position="41"/>
        <end position="64"/>
    </location>
</feature>
<dbReference type="AlphaFoldDB" id="A4JB27"/>
<sequence>MDRAGAIDGPRPGQCTGPLVGRSFDPAVSVKDALRCLRSAVLLLVGATLVLMGAADAIDSAILVRARAWPRVPAVVERCELSLRYGKSAVTWEARAVFRYGAEHTRQYETTWRPAGSPEYSRSEASKLSRDRFGAFTHTYCSAAATDGLRVSPMFPGVARRNDAVVGGAWVRETGFALFGLVGGLMLCAVSVSLLPWGEDRKKQAVKHKARRARSRVSGL</sequence>